<evidence type="ECO:0000313" key="13">
    <source>
        <dbReference type="Proteomes" id="UP001597151"/>
    </source>
</evidence>
<proteinExistence type="inferred from homology"/>
<dbReference type="InterPro" id="IPR027469">
    <property type="entry name" value="Cation_efflux_TMD_sf"/>
</dbReference>
<comment type="caution">
    <text evidence="12">The sequence shown here is derived from an EMBL/GenBank/DDBJ whole genome shotgun (WGS) entry which is preliminary data.</text>
</comment>
<dbReference type="EMBL" id="JBHTKR010000004">
    <property type="protein sequence ID" value="MFD1194990.1"/>
    <property type="molecule type" value="Genomic_DNA"/>
</dbReference>
<dbReference type="Pfam" id="PF16916">
    <property type="entry name" value="ZT_dimer"/>
    <property type="match status" value="1"/>
</dbReference>
<dbReference type="Proteomes" id="UP001597151">
    <property type="component" value="Unassembled WGS sequence"/>
</dbReference>
<accession>A0ABW3TGZ0</accession>
<keyword evidence="8 9" id="KW-0472">Membrane</keyword>
<name>A0ABW3TGZ0_9RHOB</name>
<evidence type="ECO:0000256" key="9">
    <source>
        <dbReference type="SAM" id="Phobius"/>
    </source>
</evidence>
<sequence>MPHDHDHRHAQPPEGDRRVVAAVSVNIFLTVVQILAGVAAGSLAMIADAIHNLSDALSLIIALAARKLARRPADEAMTFGYGRIEVVAALVNYTTLIVIALWLLAEGFLRLFDPLEVQGWIVVIVAILALVVDLVTAFLTFRLSRQSMNMRAAFLHNLADAMGSLALILGGTLVLLFDWRLIDPILTLVIAGYILWLAGLGLVPAVRLLMLGSPDTPRLQKVIGDMRAVPGVADLHQVHLWQMQEHASSLEAHVVLDSTRPASQVRADLKTLLHDRFAITHSTIELENPDEACRNAPLIGR</sequence>
<dbReference type="Gene3D" id="1.20.1510.10">
    <property type="entry name" value="Cation efflux protein transmembrane domain"/>
    <property type="match status" value="1"/>
</dbReference>
<feature type="transmembrane region" description="Helical" evidence="9">
    <location>
        <begin position="185"/>
        <end position="210"/>
    </location>
</feature>
<evidence type="ECO:0000259" key="11">
    <source>
        <dbReference type="Pfam" id="PF16916"/>
    </source>
</evidence>
<dbReference type="RefSeq" id="WP_380791240.1">
    <property type="nucleotide sequence ID" value="NZ_JBHTKR010000004.1"/>
</dbReference>
<gene>
    <name evidence="12" type="ORF">ACFQ3C_09935</name>
</gene>
<dbReference type="PANTHER" id="PTHR11562:SF17">
    <property type="entry name" value="RE54080P-RELATED"/>
    <property type="match status" value="1"/>
</dbReference>
<evidence type="ECO:0000256" key="4">
    <source>
        <dbReference type="ARBA" id="ARBA00022692"/>
    </source>
</evidence>
<evidence type="ECO:0000259" key="10">
    <source>
        <dbReference type="Pfam" id="PF01545"/>
    </source>
</evidence>
<dbReference type="SUPFAM" id="SSF161111">
    <property type="entry name" value="Cation efflux protein transmembrane domain-like"/>
    <property type="match status" value="1"/>
</dbReference>
<evidence type="ECO:0000256" key="6">
    <source>
        <dbReference type="ARBA" id="ARBA00022989"/>
    </source>
</evidence>
<dbReference type="NCBIfam" id="TIGR01297">
    <property type="entry name" value="CDF"/>
    <property type="match status" value="1"/>
</dbReference>
<feature type="transmembrane region" description="Helical" evidence="9">
    <location>
        <begin position="86"/>
        <end position="105"/>
    </location>
</feature>
<dbReference type="InterPro" id="IPR050681">
    <property type="entry name" value="CDF/SLC30A"/>
</dbReference>
<dbReference type="PANTHER" id="PTHR11562">
    <property type="entry name" value="CATION EFFLUX PROTEIN/ ZINC TRANSPORTER"/>
    <property type="match status" value="1"/>
</dbReference>
<evidence type="ECO:0000256" key="1">
    <source>
        <dbReference type="ARBA" id="ARBA00004141"/>
    </source>
</evidence>
<dbReference type="InterPro" id="IPR036837">
    <property type="entry name" value="Cation_efflux_CTD_sf"/>
</dbReference>
<keyword evidence="3" id="KW-0813">Transport</keyword>
<comment type="subcellular location">
    <subcellularLocation>
        <location evidence="1">Membrane</location>
        <topology evidence="1">Multi-pass membrane protein</topology>
    </subcellularLocation>
</comment>
<feature type="domain" description="Cation efflux protein transmembrane" evidence="10">
    <location>
        <begin position="19"/>
        <end position="210"/>
    </location>
</feature>
<feature type="domain" description="Cation efflux protein cytoplasmic" evidence="11">
    <location>
        <begin position="216"/>
        <end position="287"/>
    </location>
</feature>
<dbReference type="SUPFAM" id="SSF160240">
    <property type="entry name" value="Cation efflux protein cytoplasmic domain-like"/>
    <property type="match status" value="1"/>
</dbReference>
<feature type="transmembrane region" description="Helical" evidence="9">
    <location>
        <begin position="117"/>
        <end position="141"/>
    </location>
</feature>
<dbReference type="InterPro" id="IPR002524">
    <property type="entry name" value="Cation_efflux"/>
</dbReference>
<keyword evidence="4 9" id="KW-0812">Transmembrane</keyword>
<feature type="transmembrane region" description="Helical" evidence="9">
    <location>
        <begin position="153"/>
        <end position="179"/>
    </location>
</feature>
<keyword evidence="7" id="KW-0406">Ion transport</keyword>
<dbReference type="InterPro" id="IPR058533">
    <property type="entry name" value="Cation_efflux_TM"/>
</dbReference>
<dbReference type="Pfam" id="PF01545">
    <property type="entry name" value="Cation_efflux"/>
    <property type="match status" value="1"/>
</dbReference>
<evidence type="ECO:0000256" key="5">
    <source>
        <dbReference type="ARBA" id="ARBA00022906"/>
    </source>
</evidence>
<protein>
    <submittedName>
        <fullName evidence="12">Cation diffusion facilitator family transporter</fullName>
    </submittedName>
</protein>
<reference evidence="13" key="1">
    <citation type="journal article" date="2019" name="Int. J. Syst. Evol. Microbiol.">
        <title>The Global Catalogue of Microorganisms (GCM) 10K type strain sequencing project: providing services to taxonomists for standard genome sequencing and annotation.</title>
        <authorList>
            <consortium name="The Broad Institute Genomics Platform"/>
            <consortium name="The Broad Institute Genome Sequencing Center for Infectious Disease"/>
            <person name="Wu L."/>
            <person name="Ma J."/>
        </authorList>
    </citation>
    <scope>NUCLEOTIDE SEQUENCE [LARGE SCALE GENOMIC DNA]</scope>
    <source>
        <strain evidence="13">CCUG 55328</strain>
    </source>
</reference>
<keyword evidence="5" id="KW-0862">Zinc</keyword>
<comment type="similarity">
    <text evidence="2">Belongs to the cation diffusion facilitator (CDF) transporter (TC 2.A.4) family. SLC30A subfamily.</text>
</comment>
<dbReference type="InterPro" id="IPR027470">
    <property type="entry name" value="Cation_efflux_CTD"/>
</dbReference>
<keyword evidence="6 9" id="KW-1133">Transmembrane helix</keyword>
<evidence type="ECO:0000256" key="3">
    <source>
        <dbReference type="ARBA" id="ARBA00022448"/>
    </source>
</evidence>
<feature type="transmembrane region" description="Helical" evidence="9">
    <location>
        <begin position="20"/>
        <end position="43"/>
    </location>
</feature>
<evidence type="ECO:0000256" key="8">
    <source>
        <dbReference type="ARBA" id="ARBA00023136"/>
    </source>
</evidence>
<keyword evidence="13" id="KW-1185">Reference proteome</keyword>
<organism evidence="12 13">
    <name type="scientific">Seohaeicola saemankumensis</name>
    <dbReference type="NCBI Taxonomy" id="481181"/>
    <lineage>
        <taxon>Bacteria</taxon>
        <taxon>Pseudomonadati</taxon>
        <taxon>Pseudomonadota</taxon>
        <taxon>Alphaproteobacteria</taxon>
        <taxon>Rhodobacterales</taxon>
        <taxon>Roseobacteraceae</taxon>
        <taxon>Seohaeicola</taxon>
    </lineage>
</organism>
<evidence type="ECO:0000256" key="2">
    <source>
        <dbReference type="ARBA" id="ARBA00008873"/>
    </source>
</evidence>
<evidence type="ECO:0000313" key="12">
    <source>
        <dbReference type="EMBL" id="MFD1194990.1"/>
    </source>
</evidence>
<keyword evidence="5" id="KW-0864">Zinc transport</keyword>
<evidence type="ECO:0000256" key="7">
    <source>
        <dbReference type="ARBA" id="ARBA00023065"/>
    </source>
</evidence>